<reference evidence="1 2" key="1">
    <citation type="submission" date="2024-09" db="EMBL/GenBank/DDBJ databases">
        <title>Itraconazole resistance in Madurella fahalii resulting from another homologue of gene encoding cytochrome P450 14-alpha sterol demethylase (CYP51).</title>
        <authorList>
            <person name="Yoshioka I."/>
            <person name="Fahal A.H."/>
            <person name="Kaneko S."/>
            <person name="Yaguchi T."/>
        </authorList>
    </citation>
    <scope>NUCLEOTIDE SEQUENCE [LARGE SCALE GENOMIC DNA]</scope>
    <source>
        <strain evidence="1 2">IFM 68171</strain>
    </source>
</reference>
<proteinExistence type="predicted"/>
<dbReference type="EMBL" id="BAAFSV010000001">
    <property type="protein sequence ID" value="GAB1312109.1"/>
    <property type="molecule type" value="Genomic_DNA"/>
</dbReference>
<gene>
    <name evidence="1" type="ORF">MFIFM68171_02319</name>
</gene>
<sequence length="155" mass="16402">MPSLSADCNIRSDARAFIKAFTAAGQEKASAQPQAIKTLSGKGITEVSVLGLDADEAAAPKGCTVYVVSADVAVLPHISAQNKDIDVETKKITTQLQKTNVGITKQQEVVGSEGCEKVSDVVLTAEKKLLADARAAKGKNYERILQDFSKPKLAE</sequence>
<accession>A0ABQ0G2X9</accession>
<dbReference type="Proteomes" id="UP001628179">
    <property type="component" value="Unassembled WGS sequence"/>
</dbReference>
<dbReference type="GeneID" id="98173064"/>
<comment type="caution">
    <text evidence="1">The sequence shown here is derived from an EMBL/GenBank/DDBJ whole genome shotgun (WGS) entry which is preliminary data.</text>
</comment>
<protein>
    <submittedName>
        <fullName evidence="1">Uncharacterized protein</fullName>
    </submittedName>
</protein>
<keyword evidence="2" id="KW-1185">Reference proteome</keyword>
<name>A0ABQ0G2X9_9PEZI</name>
<evidence type="ECO:0000313" key="1">
    <source>
        <dbReference type="EMBL" id="GAB1312109.1"/>
    </source>
</evidence>
<evidence type="ECO:0000313" key="2">
    <source>
        <dbReference type="Proteomes" id="UP001628179"/>
    </source>
</evidence>
<dbReference type="RefSeq" id="XP_070913842.1">
    <property type="nucleotide sequence ID" value="XM_071057741.1"/>
</dbReference>
<organism evidence="1 2">
    <name type="scientific">Madurella fahalii</name>
    <dbReference type="NCBI Taxonomy" id="1157608"/>
    <lineage>
        <taxon>Eukaryota</taxon>
        <taxon>Fungi</taxon>
        <taxon>Dikarya</taxon>
        <taxon>Ascomycota</taxon>
        <taxon>Pezizomycotina</taxon>
        <taxon>Sordariomycetes</taxon>
        <taxon>Sordariomycetidae</taxon>
        <taxon>Sordariales</taxon>
        <taxon>Sordariales incertae sedis</taxon>
        <taxon>Madurella</taxon>
    </lineage>
</organism>